<dbReference type="Proteomes" id="UP000821853">
    <property type="component" value="Unassembled WGS sequence"/>
</dbReference>
<organism evidence="8 9">
    <name type="scientific">Haemaphysalis longicornis</name>
    <name type="common">Bush tick</name>
    <dbReference type="NCBI Taxonomy" id="44386"/>
    <lineage>
        <taxon>Eukaryota</taxon>
        <taxon>Metazoa</taxon>
        <taxon>Ecdysozoa</taxon>
        <taxon>Arthropoda</taxon>
        <taxon>Chelicerata</taxon>
        <taxon>Arachnida</taxon>
        <taxon>Acari</taxon>
        <taxon>Parasitiformes</taxon>
        <taxon>Ixodida</taxon>
        <taxon>Ixodoidea</taxon>
        <taxon>Ixodidae</taxon>
        <taxon>Haemaphysalinae</taxon>
        <taxon>Haemaphysalis</taxon>
    </lineage>
</organism>
<protein>
    <recommendedName>
        <fullName evidence="6">Small ribosomal subunit protein mS23</fullName>
    </recommendedName>
</protein>
<evidence type="ECO:0000313" key="8">
    <source>
        <dbReference type="EMBL" id="KAH9379294.1"/>
    </source>
</evidence>
<dbReference type="InterPro" id="IPR059242">
    <property type="entry name" value="mS23_dom"/>
</dbReference>
<comment type="caution">
    <text evidence="8">The sequence shown here is derived from an EMBL/GenBank/DDBJ whole genome shotgun (WGS) entry which is preliminary data.</text>
</comment>
<evidence type="ECO:0000256" key="2">
    <source>
        <dbReference type="ARBA" id="ARBA00009864"/>
    </source>
</evidence>
<dbReference type="CDD" id="cd23701">
    <property type="entry name" value="At1g26750"/>
    <property type="match status" value="1"/>
</dbReference>
<dbReference type="GO" id="GO:0003735">
    <property type="term" value="F:structural constituent of ribosome"/>
    <property type="evidence" value="ECO:0007669"/>
    <property type="project" value="InterPro"/>
</dbReference>
<comment type="subcellular location">
    <subcellularLocation>
        <location evidence="1">Mitochondrion</location>
    </subcellularLocation>
</comment>
<evidence type="ECO:0000256" key="4">
    <source>
        <dbReference type="ARBA" id="ARBA00023128"/>
    </source>
</evidence>
<dbReference type="OMA" id="TIFEPHT"/>
<dbReference type="EMBL" id="JABSTR010000009">
    <property type="protein sequence ID" value="KAH9379294.1"/>
    <property type="molecule type" value="Genomic_DNA"/>
</dbReference>
<dbReference type="InterPro" id="IPR019520">
    <property type="entry name" value="Ribosomal_mS23_met"/>
</dbReference>
<keyword evidence="4" id="KW-0496">Mitochondrion</keyword>
<evidence type="ECO:0000256" key="3">
    <source>
        <dbReference type="ARBA" id="ARBA00022980"/>
    </source>
</evidence>
<dbReference type="GO" id="GO:0005739">
    <property type="term" value="C:mitochondrion"/>
    <property type="evidence" value="ECO:0007669"/>
    <property type="project" value="InterPro"/>
</dbReference>
<dbReference type="GO" id="GO:0006412">
    <property type="term" value="P:translation"/>
    <property type="evidence" value="ECO:0007669"/>
    <property type="project" value="InterPro"/>
</dbReference>
<evidence type="ECO:0000256" key="5">
    <source>
        <dbReference type="ARBA" id="ARBA00023274"/>
    </source>
</evidence>
<evidence type="ECO:0000256" key="1">
    <source>
        <dbReference type="ARBA" id="ARBA00004173"/>
    </source>
</evidence>
<dbReference type="InterPro" id="IPR023611">
    <property type="entry name" value="mS23_dom_met"/>
</dbReference>
<dbReference type="PANTHER" id="PTHR15925:SF2">
    <property type="entry name" value="SMALL RIBOSOMAL SUBUNIT PROTEIN MS23"/>
    <property type="match status" value="1"/>
</dbReference>
<dbReference type="Pfam" id="PF10484">
    <property type="entry name" value="MRP-S23"/>
    <property type="match status" value="1"/>
</dbReference>
<dbReference type="VEuPathDB" id="VectorBase:HLOH_056404"/>
<reference evidence="8 9" key="1">
    <citation type="journal article" date="2020" name="Cell">
        <title>Large-Scale Comparative Analyses of Tick Genomes Elucidate Their Genetic Diversity and Vector Capacities.</title>
        <authorList>
            <consortium name="Tick Genome and Microbiome Consortium (TIGMIC)"/>
            <person name="Jia N."/>
            <person name="Wang J."/>
            <person name="Shi W."/>
            <person name="Du L."/>
            <person name="Sun Y."/>
            <person name="Zhan W."/>
            <person name="Jiang J.F."/>
            <person name="Wang Q."/>
            <person name="Zhang B."/>
            <person name="Ji P."/>
            <person name="Bell-Sakyi L."/>
            <person name="Cui X.M."/>
            <person name="Yuan T.T."/>
            <person name="Jiang B.G."/>
            <person name="Yang W.F."/>
            <person name="Lam T.T."/>
            <person name="Chang Q.C."/>
            <person name="Ding S.J."/>
            <person name="Wang X.J."/>
            <person name="Zhu J.G."/>
            <person name="Ruan X.D."/>
            <person name="Zhao L."/>
            <person name="Wei J.T."/>
            <person name="Ye R.Z."/>
            <person name="Que T.C."/>
            <person name="Du C.H."/>
            <person name="Zhou Y.H."/>
            <person name="Cheng J.X."/>
            <person name="Dai P.F."/>
            <person name="Guo W.B."/>
            <person name="Han X.H."/>
            <person name="Huang E.J."/>
            <person name="Li L.F."/>
            <person name="Wei W."/>
            <person name="Gao Y.C."/>
            <person name="Liu J.Z."/>
            <person name="Shao H.Z."/>
            <person name="Wang X."/>
            <person name="Wang C.C."/>
            <person name="Yang T.C."/>
            <person name="Huo Q.B."/>
            <person name="Li W."/>
            <person name="Chen H.Y."/>
            <person name="Chen S.E."/>
            <person name="Zhou L.G."/>
            <person name="Ni X.B."/>
            <person name="Tian J.H."/>
            <person name="Sheng Y."/>
            <person name="Liu T."/>
            <person name="Pan Y.S."/>
            <person name="Xia L.Y."/>
            <person name="Li J."/>
            <person name="Zhao F."/>
            <person name="Cao W.C."/>
        </authorList>
    </citation>
    <scope>NUCLEOTIDE SEQUENCE [LARGE SCALE GENOMIC DNA]</scope>
    <source>
        <strain evidence="8">HaeL-2018</strain>
    </source>
</reference>
<keyword evidence="5" id="KW-0687">Ribonucleoprotein</keyword>
<dbReference type="OrthoDB" id="10012356at2759"/>
<evidence type="ECO:0000256" key="6">
    <source>
        <dbReference type="ARBA" id="ARBA00035137"/>
    </source>
</evidence>
<keyword evidence="3" id="KW-0689">Ribosomal protein</keyword>
<keyword evidence="9" id="KW-1185">Reference proteome</keyword>
<comment type="similarity">
    <text evidence="2">Belongs to the mitochondrion-specific ribosomal protein mS23 family.</text>
</comment>
<evidence type="ECO:0000313" key="9">
    <source>
        <dbReference type="Proteomes" id="UP000821853"/>
    </source>
</evidence>
<proteinExistence type="inferred from homology"/>
<dbReference type="AlphaFoldDB" id="A0A9J6GLI6"/>
<dbReference type="GO" id="GO:0005840">
    <property type="term" value="C:ribosome"/>
    <property type="evidence" value="ECO:0007669"/>
    <property type="project" value="InterPro"/>
</dbReference>
<name>A0A9J6GLI6_HAELO</name>
<accession>A0A9J6GLI6</accession>
<gene>
    <name evidence="8" type="ORF">HPB48_006994</name>
</gene>
<sequence length="103" mass="11376">MAGSRIYKLGNIFTRVEGLIKAGGMLPADQPLWLDVYRAFPPVEEPSFYRSAAGSGPVRPILYPEDVARAKFYREHGSAPVDLQNSSELSACQKFLQQSDKGD</sequence>
<feature type="domain" description="Small ribosomal subunit protein mS23 conserved" evidence="7">
    <location>
        <begin position="2"/>
        <end position="98"/>
    </location>
</feature>
<evidence type="ECO:0000259" key="7">
    <source>
        <dbReference type="Pfam" id="PF10484"/>
    </source>
</evidence>
<dbReference type="PANTHER" id="PTHR15925">
    <property type="entry name" value="MITOCHONDRIAL RIBOSOMAL PROTEIN S23"/>
    <property type="match status" value="1"/>
</dbReference>